<dbReference type="NCBIfam" id="TIGR01035">
    <property type="entry name" value="hemA"/>
    <property type="match status" value="1"/>
</dbReference>
<feature type="active site" description="Nucleophile" evidence="9 10">
    <location>
        <position position="50"/>
    </location>
</feature>
<dbReference type="eggNOG" id="COG0373">
    <property type="taxonomic scope" value="Bacteria"/>
</dbReference>
<evidence type="ECO:0000256" key="12">
    <source>
        <dbReference type="PIRSR" id="PIRSR000445-3"/>
    </source>
</evidence>
<evidence type="ECO:0000256" key="6">
    <source>
        <dbReference type="ARBA" id="ARBA00023244"/>
    </source>
</evidence>
<reference evidence="18 19" key="1">
    <citation type="journal article" date="2011" name="Stand. Genomic Sci.">
        <title>Genome sequence of the moderately thermophilic halophile Flexistipes sinusarabici strain (MAS10).</title>
        <authorList>
            <person name="Lapidus A."/>
            <person name="Chertkov O."/>
            <person name="Nolan M."/>
            <person name="Lucas S."/>
            <person name="Hammon N."/>
            <person name="Deshpande S."/>
            <person name="Cheng J.F."/>
            <person name="Tapia R."/>
            <person name="Han C."/>
            <person name="Goodwin L."/>
            <person name="Pitluck S."/>
            <person name="Liolios K."/>
            <person name="Pagani I."/>
            <person name="Ivanova N."/>
            <person name="Huntemann M."/>
            <person name="Mavromatis K."/>
            <person name="Mikhailova N."/>
            <person name="Pati A."/>
            <person name="Chen A."/>
            <person name="Palaniappan K."/>
            <person name="Land M."/>
            <person name="Hauser L."/>
            <person name="Brambilla E.M."/>
            <person name="Rohde M."/>
            <person name="Abt B."/>
            <person name="Spring S."/>
            <person name="Goker M."/>
            <person name="Bristow J."/>
            <person name="Eisen J.A."/>
            <person name="Markowitz V."/>
            <person name="Hugenholtz P."/>
            <person name="Kyrpides N.C."/>
            <person name="Klenk H.P."/>
            <person name="Woyke T."/>
        </authorList>
    </citation>
    <scope>NUCLEOTIDE SEQUENCE [LARGE SCALE GENOMIC DNA]</scope>
    <source>
        <strain evidence="19">DSM 4947 / MAS 10</strain>
    </source>
</reference>
<keyword evidence="6 9" id="KW-0627">Porphyrin biosynthesis</keyword>
<dbReference type="STRING" id="717231.Flexsi_1525"/>
<evidence type="ECO:0000313" key="18">
    <source>
        <dbReference type="EMBL" id="AEI15175.1"/>
    </source>
</evidence>
<feature type="binding site" evidence="9 11">
    <location>
        <position position="120"/>
    </location>
    <ligand>
        <name>substrate</name>
    </ligand>
</feature>
<name>F8E8Q2_FLESM</name>
<evidence type="ECO:0000259" key="16">
    <source>
        <dbReference type="Pfam" id="PF01488"/>
    </source>
</evidence>
<dbReference type="InterPro" id="IPR000343">
    <property type="entry name" value="4pyrrol_synth_GluRdtase"/>
</dbReference>
<dbReference type="Pfam" id="PF05201">
    <property type="entry name" value="GlutR_N"/>
    <property type="match status" value="1"/>
</dbReference>
<dbReference type="HAMAP" id="MF_00087">
    <property type="entry name" value="Glu_tRNA_reductase"/>
    <property type="match status" value="1"/>
</dbReference>
<keyword evidence="19" id="KW-1185">Reference proteome</keyword>
<feature type="binding site" evidence="9 11">
    <location>
        <position position="109"/>
    </location>
    <ligand>
        <name>substrate</name>
    </ligand>
</feature>
<evidence type="ECO:0000256" key="10">
    <source>
        <dbReference type="PIRSR" id="PIRSR000445-1"/>
    </source>
</evidence>
<sequence>MQLAVLGLNHNTAPVELREKLAVSEEKLPYFYAQILQNERIYEAMILSTCNRVEYYIVTDDFLCNVENVLQIISEENGVDYSELRKHTYIHCGDDAVRHIFRVASGLDSLVLGEPQIFGQVKDGFRLANIHGKMDKLLKKLDEFTIKTSKKVRTNTGISENPITVSYSAVELAKKIFGELKNKSALIIGAGEMCELAAKNLRNADISEIFVTNRTYSRAEKLAQEINGIPVDFERFTEYLKKTDIVISSTGAPYYVLEHDQVKDAMASRKYEPMFFIDIAVPRDIDPKINNIENTYVYDIDDLKSVVEANKKAREKEAVKAMEIVEQSVADFHKWVESLKIVPVIKEMRGMFEDIKEMELERFINKSKIEDEQTKKLLNNILNSYMNKVLHTPLTNLKNNGTSKNKYTLIEAVNIIFNLEEKK</sequence>
<dbReference type="CDD" id="cd05213">
    <property type="entry name" value="NAD_bind_Glutamyl_tRNA_reduct"/>
    <property type="match status" value="1"/>
</dbReference>
<dbReference type="GO" id="GO:0008883">
    <property type="term" value="F:glutamyl-tRNA reductase activity"/>
    <property type="evidence" value="ECO:0007669"/>
    <property type="project" value="UniProtKB-UniRule"/>
</dbReference>
<dbReference type="GO" id="GO:0019353">
    <property type="term" value="P:protoporphyrinogen IX biosynthetic process from glutamate"/>
    <property type="evidence" value="ECO:0007669"/>
    <property type="project" value="TreeGrafter"/>
</dbReference>
<dbReference type="InterPro" id="IPR015895">
    <property type="entry name" value="4pyrrol_synth_GluRdtase_N"/>
</dbReference>
<dbReference type="Proteomes" id="UP000006621">
    <property type="component" value="Chromosome"/>
</dbReference>
<dbReference type="SUPFAM" id="SSF69742">
    <property type="entry name" value="Glutamyl tRNA-reductase catalytic, N-terminal domain"/>
    <property type="match status" value="1"/>
</dbReference>
<dbReference type="InterPro" id="IPR036343">
    <property type="entry name" value="GluRdtase_N_sf"/>
</dbReference>
<dbReference type="UniPathway" id="UPA00251">
    <property type="reaction ID" value="UER00316"/>
</dbReference>
<dbReference type="PANTHER" id="PTHR43013:SF1">
    <property type="entry name" value="GLUTAMYL-TRNA REDUCTASE"/>
    <property type="match status" value="1"/>
</dbReference>
<feature type="domain" description="Glutamyl-tRNA reductase N-terminal" evidence="17">
    <location>
        <begin position="6"/>
        <end position="156"/>
    </location>
</feature>
<dbReference type="InterPro" id="IPR006151">
    <property type="entry name" value="Shikm_DH/Glu-tRNA_Rdtase"/>
</dbReference>
<protein>
    <recommendedName>
        <fullName evidence="8 9">Glutamyl-tRNA reductase</fullName>
        <shortName evidence="9">GluTR</shortName>
        <ecNumber evidence="3 9">1.2.1.70</ecNumber>
    </recommendedName>
</protein>
<dbReference type="FunFam" id="3.40.50.720:FF:000031">
    <property type="entry name" value="Glutamyl-tRNA reductase"/>
    <property type="match status" value="1"/>
</dbReference>
<dbReference type="HOGENOM" id="CLU_035113_2_2_0"/>
<feature type="binding site" evidence="9 12">
    <location>
        <begin position="189"/>
        <end position="194"/>
    </location>
    <ligand>
        <name>NADP(+)</name>
        <dbReference type="ChEBI" id="CHEBI:58349"/>
    </ligand>
</feature>
<dbReference type="PIRSF" id="PIRSF000445">
    <property type="entry name" value="4pyrrol_synth_GluRdtase"/>
    <property type="match status" value="1"/>
</dbReference>
<comment type="domain">
    <text evidence="9">Possesses an unusual extended V-shaped dimeric structure with each monomer consisting of three distinct domains arranged along a curved 'spinal' alpha-helix. The N-terminal catalytic domain specifically recognizes the glutamate moiety of the substrate. The second domain is the NADPH-binding domain, and the third C-terminal domain is responsible for dimerization.</text>
</comment>
<evidence type="ECO:0000256" key="14">
    <source>
        <dbReference type="RuleBase" id="RU000584"/>
    </source>
</evidence>
<dbReference type="AlphaFoldDB" id="F8E8Q2"/>
<keyword evidence="5 9" id="KW-0560">Oxidoreductase</keyword>
<comment type="catalytic activity">
    <reaction evidence="7 9 14">
        <text>(S)-4-amino-5-oxopentanoate + tRNA(Glu) + NADP(+) = L-glutamyl-tRNA(Glu) + NADPH + H(+)</text>
        <dbReference type="Rhea" id="RHEA:12344"/>
        <dbReference type="Rhea" id="RHEA-COMP:9663"/>
        <dbReference type="Rhea" id="RHEA-COMP:9680"/>
        <dbReference type="ChEBI" id="CHEBI:15378"/>
        <dbReference type="ChEBI" id="CHEBI:57501"/>
        <dbReference type="ChEBI" id="CHEBI:57783"/>
        <dbReference type="ChEBI" id="CHEBI:58349"/>
        <dbReference type="ChEBI" id="CHEBI:78442"/>
        <dbReference type="ChEBI" id="CHEBI:78520"/>
        <dbReference type="EC" id="1.2.1.70"/>
    </reaction>
</comment>
<evidence type="ECO:0000256" key="8">
    <source>
        <dbReference type="ARBA" id="ARBA00068659"/>
    </source>
</evidence>
<keyword evidence="4 9" id="KW-0521">NADP</keyword>
<dbReference type="FunFam" id="3.30.460.30:FF:000001">
    <property type="entry name" value="Glutamyl-tRNA reductase"/>
    <property type="match status" value="1"/>
</dbReference>
<evidence type="ECO:0000256" key="13">
    <source>
        <dbReference type="PIRSR" id="PIRSR000445-4"/>
    </source>
</evidence>
<dbReference type="SUPFAM" id="SSF69075">
    <property type="entry name" value="Glutamyl tRNA-reductase dimerization domain"/>
    <property type="match status" value="1"/>
</dbReference>
<evidence type="ECO:0000256" key="3">
    <source>
        <dbReference type="ARBA" id="ARBA00012970"/>
    </source>
</evidence>
<gene>
    <name evidence="9" type="primary">hemA</name>
    <name evidence="18" type="ordered locus">Flexsi_1525</name>
</gene>
<dbReference type="RefSeq" id="WP_013886655.1">
    <property type="nucleotide sequence ID" value="NC_015672.1"/>
</dbReference>
<evidence type="ECO:0000256" key="5">
    <source>
        <dbReference type="ARBA" id="ARBA00023002"/>
    </source>
</evidence>
<evidence type="ECO:0000256" key="1">
    <source>
        <dbReference type="ARBA" id="ARBA00005059"/>
    </source>
</evidence>
<dbReference type="Pfam" id="PF01488">
    <property type="entry name" value="Shikimate_DH"/>
    <property type="match status" value="1"/>
</dbReference>
<evidence type="ECO:0000256" key="11">
    <source>
        <dbReference type="PIRSR" id="PIRSR000445-2"/>
    </source>
</evidence>
<proteinExistence type="inferred from homology"/>
<dbReference type="OrthoDB" id="110209at2"/>
<dbReference type="InterPro" id="IPR015896">
    <property type="entry name" value="4pyrrol_synth_GluRdtase_dimer"/>
</dbReference>
<feature type="domain" description="Tetrapyrrole biosynthesis glutamyl-tRNA reductase dimerisation" evidence="15">
    <location>
        <begin position="320"/>
        <end position="419"/>
    </location>
</feature>
<dbReference type="KEGG" id="fsi:Flexsi_1525"/>
<feature type="site" description="Important for activity" evidence="9 13">
    <location>
        <position position="99"/>
    </location>
</feature>
<dbReference type="EC" id="1.2.1.70" evidence="3 9"/>
<feature type="binding site" evidence="9 11">
    <location>
        <begin position="114"/>
        <end position="116"/>
    </location>
    <ligand>
        <name>substrate</name>
    </ligand>
</feature>
<evidence type="ECO:0000256" key="4">
    <source>
        <dbReference type="ARBA" id="ARBA00022857"/>
    </source>
</evidence>
<evidence type="ECO:0000256" key="2">
    <source>
        <dbReference type="ARBA" id="ARBA00005916"/>
    </source>
</evidence>
<dbReference type="PANTHER" id="PTHR43013">
    <property type="entry name" value="GLUTAMYL-TRNA REDUCTASE"/>
    <property type="match status" value="1"/>
</dbReference>
<feature type="binding site" evidence="9 11">
    <location>
        <begin position="49"/>
        <end position="52"/>
    </location>
    <ligand>
        <name>substrate</name>
    </ligand>
</feature>
<comment type="function">
    <text evidence="9">Catalyzes the NADPH-dependent reduction of glutamyl-tRNA(Glu) to glutamate 1-semialdehyde (GSA).</text>
</comment>
<dbReference type="InterPro" id="IPR036453">
    <property type="entry name" value="GluRdtase_dimer_dom_sf"/>
</dbReference>
<dbReference type="InterPro" id="IPR036291">
    <property type="entry name" value="NAD(P)-bd_dom_sf"/>
</dbReference>
<accession>F8E8Q2</accession>
<evidence type="ECO:0000256" key="9">
    <source>
        <dbReference type="HAMAP-Rule" id="MF_00087"/>
    </source>
</evidence>
<reference evidence="19" key="2">
    <citation type="submission" date="2011-06" db="EMBL/GenBank/DDBJ databases">
        <title>The complete genome of Flexistipes sinusarabici DSM 4947.</title>
        <authorList>
            <person name="Lucas S."/>
            <person name="Han J."/>
            <person name="Lapidus A."/>
            <person name="Bruce D."/>
            <person name="Goodwin L."/>
            <person name="Pitluck S."/>
            <person name="Peters L."/>
            <person name="Kyrpides N."/>
            <person name="Mavromatis K."/>
            <person name="Ivanova N."/>
            <person name="Mikhailova N."/>
            <person name="Chertkov O."/>
            <person name="Detter J.C."/>
            <person name="Tapia R."/>
            <person name="Han C."/>
            <person name="Land M."/>
            <person name="Hauser L."/>
            <person name="Markowitz V."/>
            <person name="Cheng J.-F."/>
            <person name="Hugenholtz P."/>
            <person name="Woyke T."/>
            <person name="Wu D."/>
            <person name="Spring S."/>
            <person name="Schroeder M."/>
            <person name="Brambilla E."/>
            <person name="Klenk H.-P."/>
            <person name="Eisen J.A."/>
        </authorList>
    </citation>
    <scope>NUCLEOTIDE SEQUENCE [LARGE SCALE GENOMIC DNA]</scope>
    <source>
        <strain evidence="19">DSM 4947 / MAS 10</strain>
    </source>
</reference>
<dbReference type="Gene3D" id="3.30.460.30">
    <property type="entry name" value="Glutamyl-tRNA reductase, N-terminal domain"/>
    <property type="match status" value="1"/>
</dbReference>
<dbReference type="EMBL" id="CP002858">
    <property type="protein sequence ID" value="AEI15175.1"/>
    <property type="molecule type" value="Genomic_DNA"/>
</dbReference>
<dbReference type="Pfam" id="PF00745">
    <property type="entry name" value="GlutR_dimer"/>
    <property type="match status" value="1"/>
</dbReference>
<dbReference type="Gene3D" id="3.40.50.720">
    <property type="entry name" value="NAD(P)-binding Rossmann-like Domain"/>
    <property type="match status" value="1"/>
</dbReference>
<evidence type="ECO:0000256" key="7">
    <source>
        <dbReference type="ARBA" id="ARBA00047464"/>
    </source>
</evidence>
<dbReference type="SUPFAM" id="SSF51735">
    <property type="entry name" value="NAD(P)-binding Rossmann-fold domains"/>
    <property type="match status" value="1"/>
</dbReference>
<comment type="pathway">
    <text evidence="1 9 14">Porphyrin-containing compound metabolism; protoporphyrin-IX biosynthesis; 5-aminolevulinate from L-glutamyl-tRNA(Glu): step 1/2.</text>
</comment>
<evidence type="ECO:0000259" key="15">
    <source>
        <dbReference type="Pfam" id="PF00745"/>
    </source>
</evidence>
<dbReference type="GO" id="GO:0050661">
    <property type="term" value="F:NADP binding"/>
    <property type="evidence" value="ECO:0007669"/>
    <property type="project" value="InterPro"/>
</dbReference>
<evidence type="ECO:0000259" key="17">
    <source>
        <dbReference type="Pfam" id="PF05201"/>
    </source>
</evidence>
<comment type="subunit">
    <text evidence="9">Homodimer.</text>
</comment>
<feature type="domain" description="Quinate/shikimate 5-dehydrogenase/glutamyl-tRNA reductase" evidence="16">
    <location>
        <begin position="171"/>
        <end position="306"/>
    </location>
</feature>
<comment type="miscellaneous">
    <text evidence="9">During catalysis, the active site Cys acts as a nucleophile attacking the alpha-carbonyl group of tRNA-bound glutamate with the formation of a thioester intermediate between enzyme and glutamate, and the concomitant release of tRNA(Glu). The thioester intermediate is finally reduced by direct hydride transfer from NADPH, to form the product GSA.</text>
</comment>
<comment type="similarity">
    <text evidence="2 9 14">Belongs to the glutamyl-tRNA reductase family.</text>
</comment>
<evidence type="ECO:0000313" key="19">
    <source>
        <dbReference type="Proteomes" id="UP000006621"/>
    </source>
</evidence>
<organism evidence="18 19">
    <name type="scientific">Flexistipes sinusarabici (strain ATCC 49648 / DSM 4947 / MAS 10)</name>
    <dbReference type="NCBI Taxonomy" id="717231"/>
    <lineage>
        <taxon>Bacteria</taxon>
        <taxon>Pseudomonadati</taxon>
        <taxon>Deferribacterota</taxon>
        <taxon>Deferribacteres</taxon>
        <taxon>Deferribacterales</taxon>
        <taxon>Flexistipitaceae</taxon>
        <taxon>Flexistipes</taxon>
    </lineage>
</organism>